<keyword evidence="1 3" id="KW-0456">Lyase</keyword>
<dbReference type="AlphaFoldDB" id="A0A0B9G907"/>
<name>A0A0B9G907_9GAMM</name>
<organism evidence="6 7">
    <name type="scientific">Photobacterium gaetbulicola</name>
    <dbReference type="NCBI Taxonomy" id="1295392"/>
    <lineage>
        <taxon>Bacteria</taxon>
        <taxon>Pseudomonadati</taxon>
        <taxon>Pseudomonadota</taxon>
        <taxon>Gammaproteobacteria</taxon>
        <taxon>Vibrionales</taxon>
        <taxon>Vibrionaceae</taxon>
        <taxon>Photobacterium</taxon>
    </lineage>
</organism>
<feature type="binding site" evidence="5">
    <location>
        <position position="212"/>
    </location>
    <ligand>
        <name>pyruvate</name>
        <dbReference type="ChEBI" id="CHEBI:15361"/>
    </ligand>
</feature>
<gene>
    <name evidence="6" type="ORF">RJ45_03100</name>
</gene>
<dbReference type="Pfam" id="PF00701">
    <property type="entry name" value="DHDPS"/>
    <property type="match status" value="1"/>
</dbReference>
<evidence type="ECO:0000256" key="2">
    <source>
        <dbReference type="ARBA" id="ARBA00023270"/>
    </source>
</evidence>
<keyword evidence="2" id="KW-0704">Schiff base</keyword>
<dbReference type="PRINTS" id="PR00146">
    <property type="entry name" value="DHPICSNTHASE"/>
</dbReference>
<dbReference type="InterPro" id="IPR020625">
    <property type="entry name" value="Schiff_base-form_aldolases_AS"/>
</dbReference>
<dbReference type="EMBL" id="JWLZ01000025">
    <property type="protein sequence ID" value="KHT65064.1"/>
    <property type="molecule type" value="Genomic_DNA"/>
</dbReference>
<accession>A0A0B9G907</accession>
<dbReference type="CDD" id="cd00408">
    <property type="entry name" value="DHDPS-like"/>
    <property type="match status" value="1"/>
</dbReference>
<comment type="similarity">
    <text evidence="3">Belongs to the DapA family.</text>
</comment>
<dbReference type="PROSITE" id="PS00666">
    <property type="entry name" value="DHDPS_2"/>
    <property type="match status" value="1"/>
</dbReference>
<evidence type="ECO:0000256" key="4">
    <source>
        <dbReference type="PIRSR" id="PIRSR001365-1"/>
    </source>
</evidence>
<evidence type="ECO:0000256" key="5">
    <source>
        <dbReference type="PIRSR" id="PIRSR001365-2"/>
    </source>
</evidence>
<dbReference type="Gene3D" id="3.20.20.70">
    <property type="entry name" value="Aldolase class I"/>
    <property type="match status" value="1"/>
</dbReference>
<dbReference type="InterPro" id="IPR013785">
    <property type="entry name" value="Aldolase_TIM"/>
</dbReference>
<dbReference type="PANTHER" id="PTHR12128">
    <property type="entry name" value="DIHYDRODIPICOLINATE SYNTHASE"/>
    <property type="match status" value="1"/>
</dbReference>
<sequence>MTMENSWRGVIPPVPTAIDAAGQFVPKDMAVLIDHLVESEVNGMLFLGTIGEFSAMPKEQRKHIAEFCIQHTNKRKPVMIGVAAHSIAETIELAQHAEEAGADAVIIVNPSYVKYSDEGLYCYYRSVAESIQTPVFLYNFPRLTSQPLSVALVERLANDVENIIGIKDTVDEIVSTRNYVMKVKAKHPNFRILSGFDEHLANNLLIGGDGAIPSSSNFAPSLTCGVYKAFQKGDWDTFLNQHRRVSALSEMYQIQAPFFPVVKAAINLVGIEFSQGTMAPCDSISDSAAVRIRELLQTTNIIKG</sequence>
<evidence type="ECO:0008006" key="8">
    <source>
        <dbReference type="Google" id="ProtNLM"/>
    </source>
</evidence>
<dbReference type="PIRSF" id="PIRSF001365">
    <property type="entry name" value="DHDPS"/>
    <property type="match status" value="1"/>
</dbReference>
<protein>
    <recommendedName>
        <fullName evidence="8">Dihydrodipicolinate synthase</fullName>
    </recommendedName>
</protein>
<proteinExistence type="inferred from homology"/>
<evidence type="ECO:0000256" key="1">
    <source>
        <dbReference type="ARBA" id="ARBA00023239"/>
    </source>
</evidence>
<evidence type="ECO:0000313" key="7">
    <source>
        <dbReference type="Proteomes" id="UP000031278"/>
    </source>
</evidence>
<dbReference type="InterPro" id="IPR002220">
    <property type="entry name" value="DapA-like"/>
</dbReference>
<comment type="caution">
    <text evidence="6">The sequence shown here is derived from an EMBL/GenBank/DDBJ whole genome shotgun (WGS) entry which is preliminary data.</text>
</comment>
<dbReference type="RefSeq" id="WP_039457874.1">
    <property type="nucleotide sequence ID" value="NZ_JWLZ01000025.1"/>
</dbReference>
<dbReference type="SUPFAM" id="SSF51569">
    <property type="entry name" value="Aldolase"/>
    <property type="match status" value="1"/>
</dbReference>
<evidence type="ECO:0000256" key="3">
    <source>
        <dbReference type="PIRNR" id="PIRNR001365"/>
    </source>
</evidence>
<dbReference type="Proteomes" id="UP000031278">
    <property type="component" value="Unassembled WGS sequence"/>
</dbReference>
<dbReference type="GO" id="GO:0016829">
    <property type="term" value="F:lyase activity"/>
    <property type="evidence" value="ECO:0007669"/>
    <property type="project" value="UniProtKB-KW"/>
</dbReference>
<feature type="active site" description="Proton donor/acceptor" evidence="4">
    <location>
        <position position="138"/>
    </location>
</feature>
<reference evidence="6 7" key="1">
    <citation type="submission" date="2014-12" db="EMBL/GenBank/DDBJ databases">
        <title>Genome sequencing of Photobacterium gaetbulicola AD005a.</title>
        <authorList>
            <person name="Adrian T.G.S."/>
            <person name="Chan K.G."/>
        </authorList>
    </citation>
    <scope>NUCLEOTIDE SEQUENCE [LARGE SCALE GENOMIC DNA]</scope>
    <source>
        <strain evidence="6 7">AD005a</strain>
    </source>
</reference>
<evidence type="ECO:0000313" key="6">
    <source>
        <dbReference type="EMBL" id="KHT65064.1"/>
    </source>
</evidence>
<dbReference type="PANTHER" id="PTHR12128:SF28">
    <property type="entry name" value="2-DEHYDRO-3-DEOXY-D-GLUCONATE ALDOLASE YAGE-RELATED"/>
    <property type="match status" value="1"/>
</dbReference>
<dbReference type="GO" id="GO:0005829">
    <property type="term" value="C:cytosol"/>
    <property type="evidence" value="ECO:0007669"/>
    <property type="project" value="TreeGrafter"/>
</dbReference>
<dbReference type="SMART" id="SM01130">
    <property type="entry name" value="DHDPS"/>
    <property type="match status" value="1"/>
</dbReference>
<feature type="active site" description="Schiff-base intermediate with substrate" evidence="4">
    <location>
        <position position="167"/>
    </location>
</feature>